<dbReference type="EMBL" id="CAJNOU010001728">
    <property type="protein sequence ID" value="CAF1245048.1"/>
    <property type="molecule type" value="Genomic_DNA"/>
</dbReference>
<proteinExistence type="predicted"/>
<name>A0A814ZPE8_9BILA</name>
<gene>
    <name evidence="4" type="ORF">FNK824_LOCUS26142</name>
    <name evidence="3" type="ORF">SEV965_LOCUS23429</name>
</gene>
<sequence>MARSNSMKKQFSTCTTKSSNEDKIINYEAACILQENNISLQNAQRTMIKLLINILSKSSKDIKEWQKEWHKFFTDNEKNLTPYENLWLIFDTAVSSVDFFREKNDVIIENLKSVRNSIPNEKNHQLLKDKIRQLQSTSNKLSEEITDLKKQEVKLRTQINQQRTRSWRNTLRKKVFRTHRNNLNEKLNNISKSIKDKNKSFKNEEKRFHREAANIIKQNIKAELKSNLSMKEQFTDFVKSFDIYPDEFKEALAQCDPKKDLSQWKETILQKNPEQSFESSDEEEDDDEQKINWYLKSVKSRFIENESSDEETNQRLKSVKSRSSANVNIHRKIGQPLKSVKSRSIENENSDKKKLYVSHHFDLHQL</sequence>
<protein>
    <submittedName>
        <fullName evidence="3">Uncharacterized protein</fullName>
    </submittedName>
</protein>
<dbReference type="AlphaFoldDB" id="A0A814ZPE8"/>
<evidence type="ECO:0000313" key="3">
    <source>
        <dbReference type="EMBL" id="CAF1245048.1"/>
    </source>
</evidence>
<accession>A0A814ZPE8</accession>
<feature type="coiled-coil region" evidence="1">
    <location>
        <begin position="124"/>
        <end position="204"/>
    </location>
</feature>
<comment type="caution">
    <text evidence="3">The sequence shown here is derived from an EMBL/GenBank/DDBJ whole genome shotgun (WGS) entry which is preliminary data.</text>
</comment>
<feature type="region of interest" description="Disordered" evidence="2">
    <location>
        <begin position="304"/>
        <end position="351"/>
    </location>
</feature>
<evidence type="ECO:0000313" key="5">
    <source>
        <dbReference type="Proteomes" id="UP000663889"/>
    </source>
</evidence>
<dbReference type="Proteomes" id="UP000663874">
    <property type="component" value="Unassembled WGS sequence"/>
</dbReference>
<dbReference type="Proteomes" id="UP000663889">
    <property type="component" value="Unassembled WGS sequence"/>
</dbReference>
<evidence type="ECO:0000256" key="1">
    <source>
        <dbReference type="SAM" id="Coils"/>
    </source>
</evidence>
<dbReference type="EMBL" id="CAJOBE010006357">
    <property type="protein sequence ID" value="CAF4004623.1"/>
    <property type="molecule type" value="Genomic_DNA"/>
</dbReference>
<evidence type="ECO:0000256" key="2">
    <source>
        <dbReference type="SAM" id="MobiDB-lite"/>
    </source>
</evidence>
<evidence type="ECO:0000313" key="4">
    <source>
        <dbReference type="EMBL" id="CAF4004623.1"/>
    </source>
</evidence>
<reference evidence="3" key="1">
    <citation type="submission" date="2021-02" db="EMBL/GenBank/DDBJ databases">
        <authorList>
            <person name="Nowell W R."/>
        </authorList>
    </citation>
    <scope>NUCLEOTIDE SEQUENCE</scope>
</reference>
<keyword evidence="1" id="KW-0175">Coiled coil</keyword>
<organism evidence="3 5">
    <name type="scientific">Rotaria sordida</name>
    <dbReference type="NCBI Taxonomy" id="392033"/>
    <lineage>
        <taxon>Eukaryota</taxon>
        <taxon>Metazoa</taxon>
        <taxon>Spiralia</taxon>
        <taxon>Gnathifera</taxon>
        <taxon>Rotifera</taxon>
        <taxon>Eurotatoria</taxon>
        <taxon>Bdelloidea</taxon>
        <taxon>Philodinida</taxon>
        <taxon>Philodinidae</taxon>
        <taxon>Rotaria</taxon>
    </lineage>
</organism>